<keyword evidence="1" id="KW-1133">Transmembrane helix</keyword>
<evidence type="ECO:0000259" key="2">
    <source>
        <dbReference type="Pfam" id="PF03781"/>
    </source>
</evidence>
<reference evidence="3 4" key="1">
    <citation type="submission" date="2015-08" db="EMBL/GenBank/DDBJ databases">
        <authorList>
            <person name="Babu N.S."/>
            <person name="Beckwith C.J."/>
            <person name="Beseler K.G."/>
            <person name="Brison A."/>
            <person name="Carone J.V."/>
            <person name="Caskin T.P."/>
            <person name="Diamond M."/>
            <person name="Durham M.E."/>
            <person name="Foxe J.M."/>
            <person name="Go M."/>
            <person name="Henderson B.A."/>
            <person name="Jones I.B."/>
            <person name="McGettigan J.A."/>
            <person name="Micheletti S.J."/>
            <person name="Nasrallah M.E."/>
            <person name="Ortiz D."/>
            <person name="Piller C.R."/>
            <person name="Privatt S.R."/>
            <person name="Schneider S.L."/>
            <person name="Sharp S."/>
            <person name="Smith T.C."/>
            <person name="Stanton J.D."/>
            <person name="Ullery H.E."/>
            <person name="Wilson R.J."/>
            <person name="Serrano M.G."/>
            <person name="Buck G."/>
            <person name="Lee V."/>
            <person name="Wang Y."/>
            <person name="Carvalho R."/>
            <person name="Voegtly L."/>
            <person name="Shi R."/>
            <person name="Duckworth R."/>
            <person name="Johnson A."/>
            <person name="Loviza R."/>
            <person name="Walstead R."/>
            <person name="Shah Z."/>
            <person name="Kiflezghi M."/>
            <person name="Wade K."/>
            <person name="Ball S.L."/>
            <person name="Bradley K.W."/>
            <person name="Asai D.J."/>
            <person name="Bowman C.A."/>
            <person name="Russell D.A."/>
            <person name="Pope W.H."/>
            <person name="Jacobs-Sera D."/>
            <person name="Hendrix R.W."/>
            <person name="Hatfull G.F."/>
        </authorList>
    </citation>
    <scope>NUCLEOTIDE SEQUENCE [LARGE SCALE GENOMIC DNA]</scope>
    <source>
        <strain evidence="3 4">DSM 27648</strain>
    </source>
</reference>
<dbReference type="InterPro" id="IPR005532">
    <property type="entry name" value="SUMF_dom"/>
</dbReference>
<gene>
    <name evidence="3" type="ORF">AKJ09_09556</name>
</gene>
<dbReference type="RefSeq" id="WP_146653748.1">
    <property type="nucleotide sequence ID" value="NZ_CP012333.1"/>
</dbReference>
<keyword evidence="1" id="KW-0472">Membrane</keyword>
<evidence type="ECO:0000256" key="1">
    <source>
        <dbReference type="SAM" id="Phobius"/>
    </source>
</evidence>
<keyword evidence="1" id="KW-0812">Transmembrane</keyword>
<feature type="domain" description="Sulfatase-modifying factor enzyme-like" evidence="2">
    <location>
        <begin position="254"/>
        <end position="527"/>
    </location>
</feature>
<dbReference type="SUPFAM" id="SSF56436">
    <property type="entry name" value="C-type lectin-like"/>
    <property type="match status" value="1"/>
</dbReference>
<dbReference type="STRING" id="1391654.AKJ09_09556"/>
<dbReference type="InterPro" id="IPR042095">
    <property type="entry name" value="SUMF_sf"/>
</dbReference>
<dbReference type="Gene3D" id="3.90.1580.10">
    <property type="entry name" value="paralog of FGE (formylglycine-generating enzyme)"/>
    <property type="match status" value="1"/>
</dbReference>
<accession>A0A0K1QAY2</accession>
<dbReference type="InterPro" id="IPR051043">
    <property type="entry name" value="Sulfatase_Mod_Factor_Kinase"/>
</dbReference>
<evidence type="ECO:0000313" key="4">
    <source>
        <dbReference type="Proteomes" id="UP000064967"/>
    </source>
</evidence>
<protein>
    <submittedName>
        <fullName evidence="3">Adenylate cyclase</fullName>
    </submittedName>
</protein>
<dbReference type="AlphaFoldDB" id="A0A0K1QAY2"/>
<dbReference type="Proteomes" id="UP000064967">
    <property type="component" value="Chromosome"/>
</dbReference>
<dbReference type="GO" id="GO:0120147">
    <property type="term" value="F:formylglycine-generating oxidase activity"/>
    <property type="evidence" value="ECO:0007669"/>
    <property type="project" value="TreeGrafter"/>
</dbReference>
<dbReference type="InterPro" id="IPR016187">
    <property type="entry name" value="CTDL_fold"/>
</dbReference>
<sequence length="531" mass="56631">MRRLPRLPAPGSTVGAALVTFSVMVLVGIAPACSPGEREQLPPYGNVVMVVDTDLPVPCVVSRLRIDAYAADGRWIASRDDLRPDARDWPTSFGLFTDDTSNEHILFVRLRAYLDGRLVPYTGRVRAELAELVRAIPKGDGHPRLVVDGVDRTPLQEPNPLVTVDRLIRVRLTPGKQARARVMLHGACVGRMPIMDELDTAASCVGESSDDPTMLVPVEDVPLESLLDVGLASTVGTFSAELCPDGADPTNPRVCIPGGVFVFGDAFFVGASERGASADTSPERIVQIARFAIDRDEVSVARYRSALERGFVPPTDVSASEHDGPPGTALDDSCTFSVAPRGREDYPLSCVPWETADAFCRFEGGALPTEAQWEYAALAAGRASKTLYPWGDDAPRCDRAVYGRSSFGPDCTSSGEGLLPLGSSNDVTASGVRDLAGGLSEYVLDSAASFRDECWVEASLQDPVCSLPPPPECADPKSLECRVGPGIVHGVRGGNWTSVAAELRPIDRSETVRVGSGGDGLMGFRCVYSAP</sequence>
<dbReference type="PANTHER" id="PTHR23150:SF19">
    <property type="entry name" value="FORMYLGLYCINE-GENERATING ENZYME"/>
    <property type="match status" value="1"/>
</dbReference>
<organism evidence="3 4">
    <name type="scientific">Labilithrix luteola</name>
    <dbReference type="NCBI Taxonomy" id="1391654"/>
    <lineage>
        <taxon>Bacteria</taxon>
        <taxon>Pseudomonadati</taxon>
        <taxon>Myxococcota</taxon>
        <taxon>Polyangia</taxon>
        <taxon>Polyangiales</taxon>
        <taxon>Labilitrichaceae</taxon>
        <taxon>Labilithrix</taxon>
    </lineage>
</organism>
<dbReference type="KEGG" id="llu:AKJ09_09556"/>
<dbReference type="OrthoDB" id="5502095at2"/>
<proteinExistence type="predicted"/>
<feature type="transmembrane region" description="Helical" evidence="1">
    <location>
        <begin position="12"/>
        <end position="32"/>
    </location>
</feature>
<keyword evidence="4" id="KW-1185">Reference proteome</keyword>
<evidence type="ECO:0000313" key="3">
    <source>
        <dbReference type="EMBL" id="AKV02893.1"/>
    </source>
</evidence>
<name>A0A0K1QAY2_9BACT</name>
<dbReference type="PANTHER" id="PTHR23150">
    <property type="entry name" value="SULFATASE MODIFYING FACTOR 1, 2"/>
    <property type="match status" value="1"/>
</dbReference>
<dbReference type="Pfam" id="PF03781">
    <property type="entry name" value="FGE-sulfatase"/>
    <property type="match status" value="1"/>
</dbReference>
<dbReference type="EMBL" id="CP012333">
    <property type="protein sequence ID" value="AKV02893.1"/>
    <property type="molecule type" value="Genomic_DNA"/>
</dbReference>